<name>A0A9W8B229_9FUNG</name>
<reference evidence="1" key="1">
    <citation type="submission" date="2022-07" db="EMBL/GenBank/DDBJ databases">
        <title>Phylogenomic reconstructions and comparative analyses of Kickxellomycotina fungi.</title>
        <authorList>
            <person name="Reynolds N.K."/>
            <person name="Stajich J.E."/>
            <person name="Barry K."/>
            <person name="Grigoriev I.V."/>
            <person name="Crous P."/>
            <person name="Smith M.E."/>
        </authorList>
    </citation>
    <scope>NUCLEOTIDE SEQUENCE</scope>
    <source>
        <strain evidence="1">RSA 567</strain>
    </source>
</reference>
<organism evidence="1 2">
    <name type="scientific">Dimargaris verticillata</name>
    <dbReference type="NCBI Taxonomy" id="2761393"/>
    <lineage>
        <taxon>Eukaryota</taxon>
        <taxon>Fungi</taxon>
        <taxon>Fungi incertae sedis</taxon>
        <taxon>Zoopagomycota</taxon>
        <taxon>Kickxellomycotina</taxon>
        <taxon>Dimargaritomycetes</taxon>
        <taxon>Dimargaritales</taxon>
        <taxon>Dimargaritaceae</taxon>
        <taxon>Dimargaris</taxon>
    </lineage>
</organism>
<sequence length="147" mass="16798">MSDLVEKYLEVINQTDLCPLLAARQEEPLYHVLANSIVVNDPNRAQHFFNDIVAFQVIPEIIAVHVAKGYYAEVLVFIDRMMKSPHLSDFWEAIPVNARLDYYEQAVFVALQREIDPKAKDFVMQVIETHDLLGKGLAKCIRLNSLA</sequence>
<dbReference type="Proteomes" id="UP001151582">
    <property type="component" value="Unassembled WGS sequence"/>
</dbReference>
<evidence type="ECO:0000313" key="2">
    <source>
        <dbReference type="Proteomes" id="UP001151582"/>
    </source>
</evidence>
<evidence type="ECO:0000313" key="1">
    <source>
        <dbReference type="EMBL" id="KAJ1971014.1"/>
    </source>
</evidence>
<dbReference type="EMBL" id="JANBQB010001541">
    <property type="protein sequence ID" value="KAJ1971014.1"/>
    <property type="molecule type" value="Genomic_DNA"/>
</dbReference>
<proteinExistence type="predicted"/>
<keyword evidence="2" id="KW-1185">Reference proteome</keyword>
<gene>
    <name evidence="1" type="ORF">H4R34_005877</name>
</gene>
<dbReference type="AlphaFoldDB" id="A0A9W8B229"/>
<accession>A0A9W8B229</accession>
<protein>
    <submittedName>
        <fullName evidence="1">Uncharacterized protein</fullName>
    </submittedName>
</protein>
<feature type="non-terminal residue" evidence="1">
    <location>
        <position position="147"/>
    </location>
</feature>
<comment type="caution">
    <text evidence="1">The sequence shown here is derived from an EMBL/GenBank/DDBJ whole genome shotgun (WGS) entry which is preliminary data.</text>
</comment>